<proteinExistence type="predicted"/>
<sequence length="104" mass="11448">MAIITHQLPATSNIATTLRFNTTSQQFIATQINTTLLLHHLFSDRLKPFSLKCKHPNTEISDSAILSSDSHLLYRRCFGTAPPAMAVFIDKGITGKTDTLEASC</sequence>
<accession>A0A161ZK53</accession>
<evidence type="ECO:0000313" key="3">
    <source>
        <dbReference type="Proteomes" id="UP000077755"/>
    </source>
</evidence>
<name>A0A161ZK53_DAUCS</name>
<dbReference type="Proteomes" id="UP000077755">
    <property type="component" value="Chromosome 7"/>
</dbReference>
<dbReference type="EMBL" id="CP093349">
    <property type="protein sequence ID" value="WOH08435.1"/>
    <property type="molecule type" value="Genomic_DNA"/>
</dbReference>
<gene>
    <name evidence="1" type="ORF">DCAR_024576</name>
    <name evidence="2" type="ORF">DCAR_0727876</name>
</gene>
<dbReference type="AlphaFoldDB" id="A0A161ZK53"/>
<dbReference type="EMBL" id="LNRQ01000007">
    <property type="protein sequence ID" value="KZM87442.1"/>
    <property type="molecule type" value="Genomic_DNA"/>
</dbReference>
<dbReference type="Gramene" id="KZM87442">
    <property type="protein sequence ID" value="KZM87442"/>
    <property type="gene ID" value="DCAR_024576"/>
</dbReference>
<organism evidence="1">
    <name type="scientific">Daucus carota subsp. sativus</name>
    <name type="common">Carrot</name>
    <dbReference type="NCBI Taxonomy" id="79200"/>
    <lineage>
        <taxon>Eukaryota</taxon>
        <taxon>Viridiplantae</taxon>
        <taxon>Streptophyta</taxon>
        <taxon>Embryophyta</taxon>
        <taxon>Tracheophyta</taxon>
        <taxon>Spermatophyta</taxon>
        <taxon>Magnoliopsida</taxon>
        <taxon>eudicotyledons</taxon>
        <taxon>Gunneridae</taxon>
        <taxon>Pentapetalae</taxon>
        <taxon>asterids</taxon>
        <taxon>campanulids</taxon>
        <taxon>Apiales</taxon>
        <taxon>Apiaceae</taxon>
        <taxon>Apioideae</taxon>
        <taxon>Scandiceae</taxon>
        <taxon>Daucinae</taxon>
        <taxon>Daucus</taxon>
        <taxon>Daucus sect. Daucus</taxon>
    </lineage>
</organism>
<evidence type="ECO:0000313" key="1">
    <source>
        <dbReference type="EMBL" id="KZM87442.1"/>
    </source>
</evidence>
<protein>
    <submittedName>
        <fullName evidence="1">Uncharacterized protein</fullName>
    </submittedName>
</protein>
<reference evidence="1" key="1">
    <citation type="journal article" date="2016" name="Nat. Genet.">
        <title>A high-quality carrot genome assembly provides new insights into carotenoid accumulation and asterid genome evolution.</title>
        <authorList>
            <person name="Iorizzo M."/>
            <person name="Ellison S."/>
            <person name="Senalik D."/>
            <person name="Zeng P."/>
            <person name="Satapoomin P."/>
            <person name="Huang J."/>
            <person name="Bowman M."/>
            <person name="Iovene M."/>
            <person name="Sanseverino W."/>
            <person name="Cavagnaro P."/>
            <person name="Yildiz M."/>
            <person name="Macko-Podgorni A."/>
            <person name="Moranska E."/>
            <person name="Grzebelus E."/>
            <person name="Grzebelus D."/>
            <person name="Ashrafi H."/>
            <person name="Zheng Z."/>
            <person name="Cheng S."/>
            <person name="Spooner D."/>
            <person name="Van Deynze A."/>
            <person name="Simon P."/>
        </authorList>
    </citation>
    <scope>NUCLEOTIDE SEQUENCE [LARGE SCALE GENOMIC DNA]</scope>
    <source>
        <tissue evidence="1">Leaf</tissue>
    </source>
</reference>
<reference evidence="2" key="2">
    <citation type="submission" date="2022-03" db="EMBL/GenBank/DDBJ databases">
        <title>Draft title - Genomic analysis of global carrot germplasm unveils the trajectory of domestication and the origin of high carotenoid orange carrot.</title>
        <authorList>
            <person name="Iorizzo M."/>
            <person name="Ellison S."/>
            <person name="Senalik D."/>
            <person name="Macko-Podgorni A."/>
            <person name="Grzebelus D."/>
            <person name="Bostan H."/>
            <person name="Rolling W."/>
            <person name="Curaba J."/>
            <person name="Simon P."/>
        </authorList>
    </citation>
    <scope>NUCLEOTIDE SEQUENCE</scope>
    <source>
        <tissue evidence="2">Leaf</tissue>
    </source>
</reference>
<keyword evidence="3" id="KW-1185">Reference proteome</keyword>
<evidence type="ECO:0000313" key="2">
    <source>
        <dbReference type="EMBL" id="WOH08435.1"/>
    </source>
</evidence>